<sequence length="240" mass="27136">MADMNTNTNTTGLSSSDTEFVSRALWQMGLLSHCYRWQSTTGENASTLLSMVFNRVLTLITPEDMDEVRRGFSPTGTNFQAWVLTIARNIVHEVQRDVLTMGTGRNSSLSFASLDSIPGAGDVLITRLESLASHGREHDDLVALLAHELTVSRSDSLIDQTQSWLDTIGEAYKKYYSAREWSRLVRLMQTYQNKPMMDTVKTCITTCFHSHVVSETQLQALHTTYVSESQRLKLQRTHHM</sequence>
<proteinExistence type="predicted"/>
<organism evidence="1 2">
    <name type="scientific">Alloscardovia theropitheci</name>
    <dbReference type="NCBI Taxonomy" id="2496842"/>
    <lineage>
        <taxon>Bacteria</taxon>
        <taxon>Bacillati</taxon>
        <taxon>Actinomycetota</taxon>
        <taxon>Actinomycetes</taxon>
        <taxon>Bifidobacteriales</taxon>
        <taxon>Bifidobacteriaceae</taxon>
        <taxon>Alloscardovia</taxon>
    </lineage>
</organism>
<accession>A0A4R0QZL5</accession>
<reference evidence="1 2" key="1">
    <citation type="submission" date="2018-12" db="EMBL/GenBank/DDBJ databases">
        <title>Alloscrdovia theropitheci sp. nov: a novel taxon from the feces of the bleeding-herat monkey (Theropithecus geleda).</title>
        <authorList>
            <person name="Modesto M."/>
        </authorList>
    </citation>
    <scope>NUCLEOTIDE SEQUENCE [LARGE SCALE GENOMIC DNA]</scope>
    <source>
        <strain evidence="1 2">GLDI4/2</strain>
    </source>
</reference>
<comment type="caution">
    <text evidence="1">The sequence shown here is derived from an EMBL/GenBank/DDBJ whole genome shotgun (WGS) entry which is preliminary data.</text>
</comment>
<evidence type="ECO:0000313" key="2">
    <source>
        <dbReference type="Proteomes" id="UP000291289"/>
    </source>
</evidence>
<keyword evidence="2" id="KW-1185">Reference proteome</keyword>
<name>A0A4R0QZL5_9BIFI</name>
<protein>
    <submittedName>
        <fullName evidence="1">Uncharacterized protein</fullName>
    </submittedName>
</protein>
<gene>
    <name evidence="1" type="ORF">EJ419_05480</name>
</gene>
<dbReference type="RefSeq" id="WP_131284429.1">
    <property type="nucleotide sequence ID" value="NZ_RXLP01000021.1"/>
</dbReference>
<dbReference type="EMBL" id="RXLP01000021">
    <property type="protein sequence ID" value="TCD54106.1"/>
    <property type="molecule type" value="Genomic_DNA"/>
</dbReference>
<evidence type="ECO:0000313" key="1">
    <source>
        <dbReference type="EMBL" id="TCD54106.1"/>
    </source>
</evidence>
<dbReference type="Proteomes" id="UP000291289">
    <property type="component" value="Unassembled WGS sequence"/>
</dbReference>
<dbReference type="AlphaFoldDB" id="A0A4R0QZL5"/>